<organism evidence="3 4">
    <name type="scientific">Xylaria flabelliformis</name>
    <dbReference type="NCBI Taxonomy" id="2512241"/>
    <lineage>
        <taxon>Eukaryota</taxon>
        <taxon>Fungi</taxon>
        <taxon>Dikarya</taxon>
        <taxon>Ascomycota</taxon>
        <taxon>Pezizomycotina</taxon>
        <taxon>Sordariomycetes</taxon>
        <taxon>Xylariomycetidae</taxon>
        <taxon>Xylariales</taxon>
        <taxon>Xylariaceae</taxon>
        <taxon>Xylaria</taxon>
    </lineage>
</organism>
<feature type="transmembrane region" description="Helical" evidence="2">
    <location>
        <begin position="111"/>
        <end position="134"/>
    </location>
</feature>
<dbReference type="STRING" id="2512241.A0A553IEW7"/>
<keyword evidence="2" id="KW-0472">Membrane</keyword>
<reference evidence="4" key="1">
    <citation type="submission" date="2019-06" db="EMBL/GenBank/DDBJ databases">
        <title>Draft genome sequence of the griseofulvin-producing fungus Xylaria cubensis strain G536.</title>
        <authorList>
            <person name="Mead M.E."/>
            <person name="Raja H.A."/>
            <person name="Steenwyk J.L."/>
            <person name="Knowles S.L."/>
            <person name="Oberlies N.H."/>
            <person name="Rokas A."/>
        </authorList>
    </citation>
    <scope>NUCLEOTIDE SEQUENCE [LARGE SCALE GENOMIC DNA]</scope>
    <source>
        <strain evidence="4">G536</strain>
    </source>
</reference>
<dbReference type="Proteomes" id="UP000319160">
    <property type="component" value="Unassembled WGS sequence"/>
</dbReference>
<name>A0A553IEW7_9PEZI</name>
<feature type="compositionally biased region" description="Basic and acidic residues" evidence="1">
    <location>
        <begin position="327"/>
        <end position="339"/>
    </location>
</feature>
<keyword evidence="4" id="KW-1185">Reference proteome</keyword>
<protein>
    <submittedName>
        <fullName evidence="3">Uncharacterized protein</fullName>
    </submittedName>
</protein>
<dbReference type="PANTHER" id="PTHR35184:SF1">
    <property type="entry name" value="INTEGRAL MEMBRANE PROTEIN"/>
    <property type="match status" value="1"/>
</dbReference>
<feature type="region of interest" description="Disordered" evidence="1">
    <location>
        <begin position="306"/>
        <end position="482"/>
    </location>
</feature>
<evidence type="ECO:0000313" key="4">
    <source>
        <dbReference type="Proteomes" id="UP000319160"/>
    </source>
</evidence>
<evidence type="ECO:0000256" key="2">
    <source>
        <dbReference type="SAM" id="Phobius"/>
    </source>
</evidence>
<gene>
    <name evidence="3" type="ORF">FHL15_000062</name>
</gene>
<evidence type="ECO:0000256" key="1">
    <source>
        <dbReference type="SAM" id="MobiDB-lite"/>
    </source>
</evidence>
<comment type="caution">
    <text evidence="3">The sequence shown here is derived from an EMBL/GenBank/DDBJ whole genome shotgun (WGS) entry which is preliminary data.</text>
</comment>
<dbReference type="InterPro" id="IPR021460">
    <property type="entry name" value="DUF3112"/>
</dbReference>
<feature type="transmembrane region" description="Helical" evidence="2">
    <location>
        <begin position="237"/>
        <end position="255"/>
    </location>
</feature>
<proteinExistence type="predicted"/>
<dbReference type="Pfam" id="PF11309">
    <property type="entry name" value="DUF3112"/>
    <property type="match status" value="1"/>
</dbReference>
<dbReference type="OrthoDB" id="3357002at2759"/>
<feature type="compositionally biased region" description="Basic and acidic residues" evidence="1">
    <location>
        <begin position="363"/>
        <end position="385"/>
    </location>
</feature>
<keyword evidence="2" id="KW-1133">Transmembrane helix</keyword>
<feature type="transmembrane region" description="Helical" evidence="2">
    <location>
        <begin position="155"/>
        <end position="178"/>
    </location>
</feature>
<feature type="transmembrane region" description="Helical" evidence="2">
    <location>
        <begin position="48"/>
        <end position="68"/>
    </location>
</feature>
<feature type="region of interest" description="Disordered" evidence="1">
    <location>
        <begin position="518"/>
        <end position="552"/>
    </location>
</feature>
<feature type="transmembrane region" description="Helical" evidence="2">
    <location>
        <begin position="190"/>
        <end position="216"/>
    </location>
</feature>
<dbReference type="EMBL" id="VFLP01000001">
    <property type="protein sequence ID" value="TRX98720.1"/>
    <property type="molecule type" value="Genomic_DNA"/>
</dbReference>
<feature type="compositionally biased region" description="Polar residues" evidence="1">
    <location>
        <begin position="528"/>
        <end position="547"/>
    </location>
</feature>
<evidence type="ECO:0000313" key="3">
    <source>
        <dbReference type="EMBL" id="TRX98720.1"/>
    </source>
</evidence>
<feature type="transmembrane region" description="Helical" evidence="2">
    <location>
        <begin position="275"/>
        <end position="293"/>
    </location>
</feature>
<feature type="region of interest" description="Disordered" evidence="1">
    <location>
        <begin position="1"/>
        <end position="25"/>
    </location>
</feature>
<dbReference type="PANTHER" id="PTHR35184">
    <property type="entry name" value="YALI0C10208P"/>
    <property type="match status" value="1"/>
</dbReference>
<feature type="transmembrane region" description="Helical" evidence="2">
    <location>
        <begin position="80"/>
        <end position="105"/>
    </location>
</feature>
<dbReference type="AlphaFoldDB" id="A0A553IEW7"/>
<sequence length="572" mass="61503">MVLLRRDTTAGNWTVTPSPEPSPPAYPTRPAQHALAVVGGVPTVMTDIPISAGLLALFMVSAAAHALILHTNKRNKVKFFFSGAMFALCLLRSVALSMRIVWATFPHDANIAISAGILTQAGSVIVFIVNLILAQRIVRAYHPKFGWHPATTSGFLFLICCTIASLIMIIAVTIQSFLTPDVEIRHSDRIVQLFAGTYMAVLAFMPIPIVVLAALVPRAKNRRIEKFGAGRWRSKMHILLGTSALAALAAAFRVYTGFVPRPASHPAWYHHRACYYCFNFATDLIISTVYLFARFDRRFIVPNGAKGPGDYAKAGRTRPSSIVSSDGGEKRGNDTDPEKLATPTSGSNEDACEKAAPPTSDLGSKDQDKGKGKGKDVEIESDDKGATSPPRRASAVDSSTQTMDSPSGDWYAWPFRASWAPPHNGKPMSPSTDQPGEGDIDSPIDDPPQQASVAGVEEVSSQWGAETSSSTCIQESDTAPLAPAQRQFHPNQLQHNRTSTLGQAYTANEALHMDAARPATSEAHPVTSVPSRSQSVAAFSPAGSSRAPSRGRINRSLSCKELEIHNPAGGWI</sequence>
<feature type="compositionally biased region" description="Polar residues" evidence="1">
    <location>
        <begin position="396"/>
        <end position="405"/>
    </location>
</feature>
<keyword evidence="2" id="KW-0812">Transmembrane</keyword>
<feature type="compositionally biased region" description="Polar residues" evidence="1">
    <location>
        <begin position="459"/>
        <end position="477"/>
    </location>
</feature>
<accession>A0A553IEW7</accession>